<organism evidence="1">
    <name type="scientific">Arundo donax</name>
    <name type="common">Giant reed</name>
    <name type="synonym">Donax arundinaceus</name>
    <dbReference type="NCBI Taxonomy" id="35708"/>
    <lineage>
        <taxon>Eukaryota</taxon>
        <taxon>Viridiplantae</taxon>
        <taxon>Streptophyta</taxon>
        <taxon>Embryophyta</taxon>
        <taxon>Tracheophyta</taxon>
        <taxon>Spermatophyta</taxon>
        <taxon>Magnoliopsida</taxon>
        <taxon>Liliopsida</taxon>
        <taxon>Poales</taxon>
        <taxon>Poaceae</taxon>
        <taxon>PACMAD clade</taxon>
        <taxon>Arundinoideae</taxon>
        <taxon>Arundineae</taxon>
        <taxon>Arundo</taxon>
    </lineage>
</organism>
<reference evidence="1" key="2">
    <citation type="journal article" date="2015" name="Data Brief">
        <title>Shoot transcriptome of the giant reed, Arundo donax.</title>
        <authorList>
            <person name="Barrero R.A."/>
            <person name="Guerrero F.D."/>
            <person name="Moolhuijzen P."/>
            <person name="Goolsby J.A."/>
            <person name="Tidwell J."/>
            <person name="Bellgard S.E."/>
            <person name="Bellgard M.I."/>
        </authorList>
    </citation>
    <scope>NUCLEOTIDE SEQUENCE</scope>
    <source>
        <tissue evidence="1">Shoot tissue taken approximately 20 cm above the soil surface</tissue>
    </source>
</reference>
<reference evidence="1" key="1">
    <citation type="submission" date="2014-09" db="EMBL/GenBank/DDBJ databases">
        <authorList>
            <person name="Magalhaes I.L.F."/>
            <person name="Oliveira U."/>
            <person name="Santos F.R."/>
            <person name="Vidigal T.H.D.A."/>
            <person name="Brescovit A.D."/>
            <person name="Santos A.J."/>
        </authorList>
    </citation>
    <scope>NUCLEOTIDE SEQUENCE</scope>
    <source>
        <tissue evidence="1">Shoot tissue taken approximately 20 cm above the soil surface</tissue>
    </source>
</reference>
<protein>
    <submittedName>
        <fullName evidence="1">Uncharacterized protein</fullName>
    </submittedName>
</protein>
<name>A0A0A8YQ33_ARUDO</name>
<dbReference type="EMBL" id="GBRH01270007">
    <property type="protein sequence ID" value="JAD27888.1"/>
    <property type="molecule type" value="Transcribed_RNA"/>
</dbReference>
<sequence>MAIPPQWFEDHVPLCIDILSTGNLPFSD</sequence>
<accession>A0A0A8YQ33</accession>
<proteinExistence type="predicted"/>
<dbReference type="AlphaFoldDB" id="A0A0A8YQ33"/>
<evidence type="ECO:0000313" key="1">
    <source>
        <dbReference type="EMBL" id="JAD27888.1"/>
    </source>
</evidence>